<proteinExistence type="inferred from homology"/>
<feature type="compositionally biased region" description="Basic and acidic residues" evidence="4">
    <location>
        <begin position="291"/>
        <end position="301"/>
    </location>
</feature>
<dbReference type="Proteomes" id="UP000249293">
    <property type="component" value="Chromosome 2"/>
</dbReference>
<organism evidence="6 7">
    <name type="scientific">Pichia kudriavzevii</name>
    <name type="common">Yeast</name>
    <name type="synonym">Issatchenkia orientalis</name>
    <dbReference type="NCBI Taxonomy" id="4909"/>
    <lineage>
        <taxon>Eukaryota</taxon>
        <taxon>Fungi</taxon>
        <taxon>Dikarya</taxon>
        <taxon>Ascomycota</taxon>
        <taxon>Saccharomycotina</taxon>
        <taxon>Pichiomycetes</taxon>
        <taxon>Pichiales</taxon>
        <taxon>Pichiaceae</taxon>
        <taxon>Pichia</taxon>
    </lineage>
</organism>
<feature type="domain" description="SHSP" evidence="5">
    <location>
        <begin position="388"/>
        <end position="512"/>
    </location>
</feature>
<dbReference type="PANTHER" id="PTHR11527">
    <property type="entry name" value="HEAT-SHOCK PROTEIN 20 FAMILY MEMBER"/>
    <property type="match status" value="1"/>
</dbReference>
<comment type="similarity">
    <text evidence="2 3">Belongs to the small heat shock protein (HSP20) family.</text>
</comment>
<feature type="region of interest" description="Disordered" evidence="4">
    <location>
        <begin position="228"/>
        <end position="312"/>
    </location>
</feature>
<evidence type="ECO:0000313" key="7">
    <source>
        <dbReference type="Proteomes" id="UP000249293"/>
    </source>
</evidence>
<dbReference type="AlphaFoldDB" id="A0A2U9R4P9"/>
<evidence type="ECO:0000256" key="1">
    <source>
        <dbReference type="ARBA" id="ARBA00023016"/>
    </source>
</evidence>
<dbReference type="InterPro" id="IPR008978">
    <property type="entry name" value="HSP20-like_chaperone"/>
</dbReference>
<name>A0A2U9R4P9_PICKU</name>
<gene>
    <name evidence="6" type="ORF">C5L36_0B12660</name>
</gene>
<feature type="compositionally biased region" description="Basic and acidic residues" evidence="4">
    <location>
        <begin position="247"/>
        <end position="265"/>
    </location>
</feature>
<feature type="compositionally biased region" description="Basic and acidic residues" evidence="4">
    <location>
        <begin position="346"/>
        <end position="357"/>
    </location>
</feature>
<dbReference type="CDD" id="cd06464">
    <property type="entry name" value="ACD_sHsps-like"/>
    <property type="match status" value="1"/>
</dbReference>
<feature type="region of interest" description="Disordered" evidence="4">
    <location>
        <begin position="343"/>
        <end position="374"/>
    </location>
</feature>
<dbReference type="KEGG" id="pkz:C5L36_0B12660"/>
<dbReference type="OrthoDB" id="5511210at2759"/>
<reference evidence="6 7" key="1">
    <citation type="submission" date="2018-06" db="EMBL/GenBank/DDBJ databases">
        <title>Population genomics shows no distinction between pathogenic Candida krusei and environmental Pichia kudriavzevii: One species, four names.</title>
        <authorList>
            <person name="Douglass A.P."/>
            <person name="Offei B."/>
            <person name="Braun-Galleani S."/>
            <person name="Coughlan A.Y."/>
            <person name="Martos A."/>
            <person name="Ortiz-Merino R.A."/>
            <person name="Byrne K.P."/>
            <person name="Wolfe K.H."/>
        </authorList>
    </citation>
    <scope>NUCLEOTIDE SEQUENCE [LARGE SCALE GENOMIC DNA]</scope>
    <source>
        <strain evidence="6 7">CBS573</strain>
    </source>
</reference>
<keyword evidence="7" id="KW-1185">Reference proteome</keyword>
<sequence>MPNCYSYTVTNSVLYLPGKEKMDPFLQEYLLRQRAAEAAEAARRERERGAVNNAYFRDDDIDHANSIYMDEDGNTYRFGRYDDGSYGNPLRDSYAGPYALGPGTRLRNTRPLILDDRYGGRVPFAGVQAPVTTYVRTSPLAAGTNWDGDDDGGVPAVAEIREPTVTSLQKPVYHPERSDRLERCDVPRVSNEPTMFVLDRFGNLRPYRVEKPKRKELDANDLIRLLLGGREHDTHEDTEAEASEESIAEREKEEKEQPDQEELRSETPLTRKSLANLLTKLTQPNEGDEEQVNRDESKDGEGANFLSDSNKLPFSSFYNMNAPEIPRPQFTLKKSAPVVPVLNVHKSAEEKKNDEKTNTGNENNKTDGSSNKPSIIEDVKVSAPQFESKDKPFSPELNLYEFKTKYIAVLSLPGVSKEFVEIDYHPTTNELVVHGEIKNKYLSEDDAVANSFVLKLSEQRFGSFKRIIKLPSYPGVDDSQIKARFINGMLEIKIPKLDESQVKAKPKKIVLEDVPDEELERESQRFNLVK</sequence>
<dbReference type="SUPFAM" id="SSF49764">
    <property type="entry name" value="HSP20-like chaperones"/>
    <property type="match status" value="1"/>
</dbReference>
<evidence type="ECO:0000256" key="4">
    <source>
        <dbReference type="SAM" id="MobiDB-lite"/>
    </source>
</evidence>
<dbReference type="VEuPathDB" id="FungiDB:C5L36_0B12660"/>
<dbReference type="PROSITE" id="PS01031">
    <property type="entry name" value="SHSP"/>
    <property type="match status" value="1"/>
</dbReference>
<keyword evidence="1" id="KW-0346">Stress response</keyword>
<accession>A0A2U9R4P9</accession>
<evidence type="ECO:0000313" key="6">
    <source>
        <dbReference type="EMBL" id="AWU76039.1"/>
    </source>
</evidence>
<dbReference type="Gene3D" id="2.60.40.790">
    <property type="match status" value="1"/>
</dbReference>
<feature type="compositionally biased region" description="Low complexity" evidence="4">
    <location>
        <begin position="358"/>
        <end position="368"/>
    </location>
</feature>
<dbReference type="RefSeq" id="XP_029321516.1">
    <property type="nucleotide sequence ID" value="XM_029465656.1"/>
</dbReference>
<dbReference type="InterPro" id="IPR031107">
    <property type="entry name" value="Small_HSP"/>
</dbReference>
<protein>
    <recommendedName>
        <fullName evidence="5">SHSP domain-containing protein</fullName>
    </recommendedName>
</protein>
<dbReference type="InterPro" id="IPR002068">
    <property type="entry name" value="A-crystallin/Hsp20_dom"/>
</dbReference>
<evidence type="ECO:0000256" key="2">
    <source>
        <dbReference type="PROSITE-ProRule" id="PRU00285"/>
    </source>
</evidence>
<evidence type="ECO:0000256" key="3">
    <source>
        <dbReference type="RuleBase" id="RU003616"/>
    </source>
</evidence>
<evidence type="ECO:0000259" key="5">
    <source>
        <dbReference type="PROSITE" id="PS01031"/>
    </source>
</evidence>
<dbReference type="GeneID" id="40383803"/>
<dbReference type="STRING" id="4909.A0A2U9R4P9"/>
<dbReference type="Pfam" id="PF00011">
    <property type="entry name" value="HSP20"/>
    <property type="match status" value="1"/>
</dbReference>
<dbReference type="EMBL" id="CP028774">
    <property type="protein sequence ID" value="AWU76039.1"/>
    <property type="molecule type" value="Genomic_DNA"/>
</dbReference>